<feature type="region of interest" description="Disordered" evidence="1">
    <location>
        <begin position="245"/>
        <end position="268"/>
    </location>
</feature>
<dbReference type="InterPro" id="IPR048382">
    <property type="entry name" value="BCAS3_WD40"/>
</dbReference>
<dbReference type="SUPFAM" id="SSF50978">
    <property type="entry name" value="WD40 repeat-like"/>
    <property type="match status" value="1"/>
</dbReference>
<dbReference type="AlphaFoldDB" id="F0W819"/>
<sequence length="775" mass="86826">MSENVRSLVKTHPGSWSGQNDAKAPNVQLLRLYQIPSPEERTIEAQGAGPHELKQFHATQRRKAMCPLLGGIFLCEEQSSNPENLHMQSSHSLHFNSLSDSQLLGTIWCERFVVDVRVHGAFAAVLTEHQEIDLIELGRCQVVRTIREVVNSEIALGSEWIVFSSSSPLYWFENTGDSNVNLEYEKRFRHEAPSSDTLIGNKTKYRNSQSTSPSFTAVDVAQSLASGFYYLGELGRSTLSPYFSSPPEIGQSRTGSNSVKGEKSDFESSSTSLNQMKVPFSHSGSVIVQSLQSEQILCRIKCHSSPIAALALDRSGLLIATCSTKGQNVHVYRLLPALDSKSAENNEMDQRYQLLYKLQRGITHVHIIDIAFSQDSKWITVTSARGTSHVYAIHPEGGRVTQCSHLIHDTDVEDGQTLDDFDGMHRKHIDDFCADYRILETKKVSQVTKFHHSFPATLKSGGNGRKERSVLESALDVSQTFMNQCALTPSPSFLNYMGDPDDGRQQQSLKGKAHLSPISCCFSHENSVLFCCNFGDVLMRRLKCHPIDRRGTSSESRMHEAQFDFDVTFDVVSRWNMWQFTDSQKRIPRNLSTKPYTAESKCDGKSELRTCVGRDVPLWARPSIMFRVTDEANPKGRILEVNRRGPNATRRISAADNLQVGQTLSEENVFVLEMDSYFGTGKSPVFDGQGCNPLPDIPTFNLCENIDTAMHSSVEYSKECDTEKLNSEVEQMINELHLIDRPEMHCDTDAQCEHNGSIAGIVLQESYFDLPKDQV</sequence>
<dbReference type="Gene3D" id="2.130.10.10">
    <property type="entry name" value="YVTN repeat-like/Quinoprotein amine dehydrogenase"/>
    <property type="match status" value="1"/>
</dbReference>
<dbReference type="GO" id="GO:0005737">
    <property type="term" value="C:cytoplasm"/>
    <property type="evidence" value="ECO:0007669"/>
    <property type="project" value="TreeGrafter"/>
</dbReference>
<proteinExistence type="predicted"/>
<reference evidence="3" key="2">
    <citation type="submission" date="2011-02" db="EMBL/GenBank/DDBJ databases">
        <authorList>
            <person name="MacLean D."/>
        </authorList>
    </citation>
    <scope>NUCLEOTIDE SEQUENCE</scope>
</reference>
<dbReference type="SMART" id="SM00320">
    <property type="entry name" value="WD40"/>
    <property type="match status" value="2"/>
</dbReference>
<dbReference type="PANTHER" id="PTHR13268">
    <property type="entry name" value="BREAST CARCINOMA AMPLIFIED SEQUENCE 3"/>
    <property type="match status" value="1"/>
</dbReference>
<dbReference type="EMBL" id="FR824077">
    <property type="protein sequence ID" value="CCA17272.1"/>
    <property type="molecule type" value="Genomic_DNA"/>
</dbReference>
<dbReference type="PANTHER" id="PTHR13268:SF0">
    <property type="entry name" value="BCAS3 MICROTUBULE ASSOCIATED CELL MIGRATION FACTOR"/>
    <property type="match status" value="1"/>
</dbReference>
<gene>
    <name evidence="3" type="primary">AlNc14C32G2969</name>
    <name evidence="3" type="ORF">ALNC14_034150</name>
</gene>
<feature type="region of interest" description="Disordered" evidence="1">
    <location>
        <begin position="1"/>
        <end position="22"/>
    </location>
</feature>
<feature type="domain" description="BCAS3 WD40" evidence="2">
    <location>
        <begin position="285"/>
        <end position="406"/>
    </location>
</feature>
<accession>F0W819</accession>
<name>F0W819_9STRA</name>
<evidence type="ECO:0000259" key="2">
    <source>
        <dbReference type="Pfam" id="PF21034"/>
    </source>
</evidence>
<dbReference type="InterPro" id="IPR036322">
    <property type="entry name" value="WD40_repeat_dom_sf"/>
</dbReference>
<dbReference type="GO" id="GO:0006914">
    <property type="term" value="P:autophagy"/>
    <property type="evidence" value="ECO:0007669"/>
    <property type="project" value="InterPro"/>
</dbReference>
<organism evidence="3">
    <name type="scientific">Albugo laibachii Nc14</name>
    <dbReference type="NCBI Taxonomy" id="890382"/>
    <lineage>
        <taxon>Eukaryota</taxon>
        <taxon>Sar</taxon>
        <taxon>Stramenopiles</taxon>
        <taxon>Oomycota</taxon>
        <taxon>Peronosporomycetes</taxon>
        <taxon>Albuginales</taxon>
        <taxon>Albuginaceae</taxon>
        <taxon>Albugo</taxon>
    </lineage>
</organism>
<evidence type="ECO:0000256" key="1">
    <source>
        <dbReference type="SAM" id="MobiDB-lite"/>
    </source>
</evidence>
<dbReference type="GO" id="GO:0042594">
    <property type="term" value="P:response to starvation"/>
    <property type="evidence" value="ECO:0007669"/>
    <property type="project" value="TreeGrafter"/>
</dbReference>
<evidence type="ECO:0000313" key="3">
    <source>
        <dbReference type="EMBL" id="CCA17272.1"/>
    </source>
</evidence>
<dbReference type="HOGENOM" id="CLU_323796_0_0_1"/>
<dbReference type="Pfam" id="PF21034">
    <property type="entry name" value="BCAS3_WD40"/>
    <property type="match status" value="1"/>
</dbReference>
<reference evidence="3" key="1">
    <citation type="journal article" date="2011" name="PLoS Biol.">
        <title>Gene gain and loss during evolution of obligate parasitism in the white rust pathogen of Arabidopsis thaliana.</title>
        <authorList>
            <person name="Kemen E."/>
            <person name="Gardiner A."/>
            <person name="Schultz-Larsen T."/>
            <person name="Kemen A.C."/>
            <person name="Balmuth A.L."/>
            <person name="Robert-Seilaniantz A."/>
            <person name="Bailey K."/>
            <person name="Holub E."/>
            <person name="Studholme D.J."/>
            <person name="Maclean D."/>
            <person name="Jones J.D."/>
        </authorList>
    </citation>
    <scope>NUCLEOTIDE SEQUENCE</scope>
</reference>
<dbReference type="InterPro" id="IPR045142">
    <property type="entry name" value="BCAS3-like"/>
</dbReference>
<dbReference type="InterPro" id="IPR001680">
    <property type="entry name" value="WD40_rpt"/>
</dbReference>
<dbReference type="InterPro" id="IPR015943">
    <property type="entry name" value="WD40/YVTN_repeat-like_dom_sf"/>
</dbReference>
<protein>
    <submittedName>
        <fullName evidence="3">Uncharacterized protein AlNc14C32G2969</fullName>
    </submittedName>
</protein>